<comment type="similarity">
    <text evidence="1">Belongs to the nitroreductase family.</text>
</comment>
<keyword evidence="2" id="KW-0560">Oxidoreductase</keyword>
<comment type="caution">
    <text evidence="4">The sequence shown here is derived from an EMBL/GenBank/DDBJ whole genome shotgun (WGS) entry which is preliminary data.</text>
</comment>
<evidence type="ECO:0000256" key="2">
    <source>
        <dbReference type="ARBA" id="ARBA00023002"/>
    </source>
</evidence>
<dbReference type="GO" id="GO:0016491">
    <property type="term" value="F:oxidoreductase activity"/>
    <property type="evidence" value="ECO:0007669"/>
    <property type="project" value="UniProtKB-KW"/>
</dbReference>
<dbReference type="PANTHER" id="PTHR43673">
    <property type="entry name" value="NAD(P)H NITROREDUCTASE YDGI-RELATED"/>
    <property type="match status" value="1"/>
</dbReference>
<evidence type="ECO:0000313" key="5">
    <source>
        <dbReference type="Proteomes" id="UP000535838"/>
    </source>
</evidence>
<dbReference type="AlphaFoldDB" id="A0A841SQX1"/>
<dbReference type="InterPro" id="IPR029479">
    <property type="entry name" value="Nitroreductase"/>
</dbReference>
<dbReference type="RefSeq" id="WP_185119558.1">
    <property type="nucleotide sequence ID" value="NZ_JACJVQ010000006.1"/>
</dbReference>
<dbReference type="InterPro" id="IPR000415">
    <property type="entry name" value="Nitroreductase-like"/>
</dbReference>
<evidence type="ECO:0000259" key="3">
    <source>
        <dbReference type="Pfam" id="PF00881"/>
    </source>
</evidence>
<organism evidence="4 5">
    <name type="scientific">Cohnella thailandensis</name>
    <dbReference type="NCBI Taxonomy" id="557557"/>
    <lineage>
        <taxon>Bacteria</taxon>
        <taxon>Bacillati</taxon>
        <taxon>Bacillota</taxon>
        <taxon>Bacilli</taxon>
        <taxon>Bacillales</taxon>
        <taxon>Paenibacillaceae</taxon>
        <taxon>Cohnella</taxon>
    </lineage>
</organism>
<feature type="domain" description="Nitroreductase" evidence="3">
    <location>
        <begin position="84"/>
        <end position="162"/>
    </location>
</feature>
<dbReference type="EMBL" id="JACJVQ010000006">
    <property type="protein sequence ID" value="MBB6634344.1"/>
    <property type="molecule type" value="Genomic_DNA"/>
</dbReference>
<keyword evidence="5" id="KW-1185">Reference proteome</keyword>
<feature type="domain" description="Nitroreductase" evidence="3">
    <location>
        <begin position="24"/>
        <end position="78"/>
    </location>
</feature>
<dbReference type="SUPFAM" id="SSF55469">
    <property type="entry name" value="FMN-dependent nitroreductase-like"/>
    <property type="match status" value="1"/>
</dbReference>
<accession>A0A841SQX1</accession>
<reference evidence="4 5" key="1">
    <citation type="submission" date="2020-08" db="EMBL/GenBank/DDBJ databases">
        <title>Cohnella phylogeny.</title>
        <authorList>
            <person name="Dunlap C."/>
        </authorList>
    </citation>
    <scope>NUCLEOTIDE SEQUENCE [LARGE SCALE GENOMIC DNA]</scope>
    <source>
        <strain evidence="4 5">DSM 25241</strain>
    </source>
</reference>
<dbReference type="Gene3D" id="3.40.109.10">
    <property type="entry name" value="NADH Oxidase"/>
    <property type="match status" value="1"/>
</dbReference>
<dbReference type="Proteomes" id="UP000535838">
    <property type="component" value="Unassembled WGS sequence"/>
</dbReference>
<proteinExistence type="inferred from homology"/>
<dbReference type="PANTHER" id="PTHR43673:SF10">
    <property type="entry name" value="NADH DEHYDROGENASE_NAD(P)H NITROREDUCTASE XCC3605-RELATED"/>
    <property type="match status" value="1"/>
</dbReference>
<sequence>MANAQTLLEQNRPTAYSIDPINVNRWSPRSFLEKEIPQEKLLSVFEAARFAPSAFNYQPWRFIVATSPEDRARFHTFIGEFNLTWCTKAPALVLIVSSTETDKGPFPSHAFDTGAAWGALAHEAVRQGLATHAMTGFDFAKARETLGIPEDYAIQALVAIGYQGPSDALPEGMAQREVPSPRKPVQELLFQGTFGQAF</sequence>
<evidence type="ECO:0000313" key="4">
    <source>
        <dbReference type="EMBL" id="MBB6634344.1"/>
    </source>
</evidence>
<protein>
    <submittedName>
        <fullName evidence="4">Nitroreductase family protein</fullName>
    </submittedName>
</protein>
<dbReference type="CDD" id="cd02138">
    <property type="entry name" value="TdsD-like"/>
    <property type="match status" value="1"/>
</dbReference>
<gene>
    <name evidence="4" type="ORF">H7B67_09495</name>
</gene>
<dbReference type="Pfam" id="PF00881">
    <property type="entry name" value="Nitroreductase"/>
    <property type="match status" value="2"/>
</dbReference>
<evidence type="ECO:0000256" key="1">
    <source>
        <dbReference type="ARBA" id="ARBA00007118"/>
    </source>
</evidence>
<name>A0A841SQX1_9BACL</name>